<name>A0A942UW66_9FIRM</name>
<proteinExistence type="predicted"/>
<dbReference type="Pfam" id="PF00005">
    <property type="entry name" value="ABC_tran"/>
    <property type="match status" value="2"/>
</dbReference>
<reference evidence="4" key="1">
    <citation type="submission" date="2019-12" db="EMBL/GenBank/DDBJ databases">
        <title>Clostridiaceae gen. nov. sp. nov., isolated from sediment in Xinjiang, China.</title>
        <authorList>
            <person name="Zhang R."/>
        </authorList>
    </citation>
    <scope>NUCLEOTIDE SEQUENCE</scope>
    <source>
        <strain evidence="4">D2Q-11</strain>
    </source>
</reference>
<dbReference type="SMART" id="SM00382">
    <property type="entry name" value="AAA"/>
    <property type="match status" value="2"/>
</dbReference>
<dbReference type="RefSeq" id="WP_203365863.1">
    <property type="nucleotide sequence ID" value="NZ_WSFT01000024.1"/>
</dbReference>
<feature type="domain" description="ABC transporter" evidence="3">
    <location>
        <begin position="4"/>
        <end position="194"/>
    </location>
</feature>
<keyword evidence="1" id="KW-0547">Nucleotide-binding</keyword>
<accession>A0A942UW66</accession>
<keyword evidence="5" id="KW-1185">Reference proteome</keyword>
<dbReference type="GO" id="GO:0005524">
    <property type="term" value="F:ATP binding"/>
    <property type="evidence" value="ECO:0007669"/>
    <property type="project" value="UniProtKB-KW"/>
</dbReference>
<dbReference type="NCBIfam" id="NF000355">
    <property type="entry name" value="ribo_prot_ABC_F"/>
    <property type="match status" value="1"/>
</dbReference>
<dbReference type="PANTHER" id="PTHR42855">
    <property type="entry name" value="ABC TRANSPORTER ATP-BINDING SUBUNIT"/>
    <property type="match status" value="1"/>
</dbReference>
<dbReference type="Gene3D" id="3.40.50.300">
    <property type="entry name" value="P-loop containing nucleotide triphosphate hydrolases"/>
    <property type="match status" value="3"/>
</dbReference>
<organism evidence="4 5">
    <name type="scientific">Anaeromonas frigoriresistens</name>
    <dbReference type="NCBI Taxonomy" id="2683708"/>
    <lineage>
        <taxon>Bacteria</taxon>
        <taxon>Bacillati</taxon>
        <taxon>Bacillota</taxon>
        <taxon>Tissierellia</taxon>
        <taxon>Tissierellales</taxon>
        <taxon>Thermohalobacteraceae</taxon>
        <taxon>Anaeromonas</taxon>
    </lineage>
</organism>
<dbReference type="InterPro" id="IPR017871">
    <property type="entry name" value="ABC_transporter-like_CS"/>
</dbReference>
<dbReference type="AlphaFoldDB" id="A0A942UW66"/>
<dbReference type="PROSITE" id="PS50893">
    <property type="entry name" value="ABC_TRANSPORTER_2"/>
    <property type="match status" value="2"/>
</dbReference>
<dbReference type="Proteomes" id="UP000724672">
    <property type="component" value="Unassembled WGS sequence"/>
</dbReference>
<keyword evidence="2" id="KW-0067">ATP-binding</keyword>
<evidence type="ECO:0000256" key="1">
    <source>
        <dbReference type="ARBA" id="ARBA00022741"/>
    </source>
</evidence>
<evidence type="ECO:0000313" key="4">
    <source>
        <dbReference type="EMBL" id="MBS4537934.1"/>
    </source>
</evidence>
<dbReference type="InterPro" id="IPR051309">
    <property type="entry name" value="ABCF_ATPase"/>
</dbReference>
<feature type="domain" description="ABC transporter" evidence="3">
    <location>
        <begin position="289"/>
        <end position="497"/>
    </location>
</feature>
<dbReference type="SUPFAM" id="SSF52540">
    <property type="entry name" value="P-loop containing nucleoside triphosphate hydrolases"/>
    <property type="match status" value="2"/>
</dbReference>
<dbReference type="InterPro" id="IPR003593">
    <property type="entry name" value="AAA+_ATPase"/>
</dbReference>
<gene>
    <name evidence="4" type="primary">abc-f</name>
    <name evidence="4" type="ORF">GOQ27_05640</name>
</gene>
<sequence>MIILEGKNIKKYYGERKILDIKNIRIYEGDRIGVVGVNGSGKTTLMNILSMRDLPDEGDIDIKGKISYITQLGTPENKEMDYKLKGEFKVDYDNRDTLSGGEKTRFKLAEGLSTNPNLLLLDEPTSNLDIDGINVLTEKLQEFQGAILIISHDRNLLDNIVDKIIEVEDGEIKEYSGNYSDYKEHKEAMRVRQEFEYEKYVKEKGRLTQIIQERQGHAKTMKKTPTRMGNSEARLHRANTRQIQGKIHNTINAIETRIEKLDKKEKPKEIERVKIDMPSVTNLRNRLLIDGNKISKSFGDKILFKNSELKIFNGDKAALLGNNGTGKTTLINMILEGDEKLKICKNLKVGYFSQKLDILEGDKTILENVMKNSIQNETTARTLLSRLLFKREDIKKNIEVLSGGERVKVAFAKIFLSDINFIILDEPTNYLDIPSIEALEEVLLEYEGSLLLVTHDKTFIDRVANKIITIEDKKIRIFNGWYSEYIERQENKINFGQEEDEKKLLVLQNRMSEVMGKLSLMPSDEEKIILDKEFNQLVKEINSLKIKLG</sequence>
<evidence type="ECO:0000256" key="2">
    <source>
        <dbReference type="ARBA" id="ARBA00022840"/>
    </source>
</evidence>
<dbReference type="GO" id="GO:0016887">
    <property type="term" value="F:ATP hydrolysis activity"/>
    <property type="evidence" value="ECO:0007669"/>
    <property type="project" value="InterPro"/>
</dbReference>
<dbReference type="EMBL" id="WSFT01000024">
    <property type="protein sequence ID" value="MBS4537934.1"/>
    <property type="molecule type" value="Genomic_DNA"/>
</dbReference>
<dbReference type="PANTHER" id="PTHR42855:SF2">
    <property type="entry name" value="DRUG RESISTANCE ABC TRANSPORTER,ATP-BINDING PROTEIN"/>
    <property type="match status" value="1"/>
</dbReference>
<dbReference type="CDD" id="cd03221">
    <property type="entry name" value="ABCF_EF-3"/>
    <property type="match status" value="2"/>
</dbReference>
<comment type="caution">
    <text evidence="4">The sequence shown here is derived from an EMBL/GenBank/DDBJ whole genome shotgun (WGS) entry which is preliminary data.</text>
</comment>
<protein>
    <submittedName>
        <fullName evidence="4">ABC-F type ribosomal protection protein</fullName>
    </submittedName>
</protein>
<dbReference type="InterPro" id="IPR027417">
    <property type="entry name" value="P-loop_NTPase"/>
</dbReference>
<evidence type="ECO:0000259" key="3">
    <source>
        <dbReference type="PROSITE" id="PS50893"/>
    </source>
</evidence>
<dbReference type="InterPro" id="IPR003439">
    <property type="entry name" value="ABC_transporter-like_ATP-bd"/>
</dbReference>
<dbReference type="PROSITE" id="PS00211">
    <property type="entry name" value="ABC_TRANSPORTER_1"/>
    <property type="match status" value="2"/>
</dbReference>
<evidence type="ECO:0000313" key="5">
    <source>
        <dbReference type="Proteomes" id="UP000724672"/>
    </source>
</evidence>